<evidence type="ECO:0000313" key="2">
    <source>
        <dbReference type="EMBL" id="GFR27540.1"/>
    </source>
</evidence>
<organism evidence="2 3">
    <name type="scientific">Trichonephila clavata</name>
    <name type="common">Joro spider</name>
    <name type="synonym">Nephila clavata</name>
    <dbReference type="NCBI Taxonomy" id="2740835"/>
    <lineage>
        <taxon>Eukaryota</taxon>
        <taxon>Metazoa</taxon>
        <taxon>Ecdysozoa</taxon>
        <taxon>Arthropoda</taxon>
        <taxon>Chelicerata</taxon>
        <taxon>Arachnida</taxon>
        <taxon>Araneae</taxon>
        <taxon>Araneomorphae</taxon>
        <taxon>Entelegynae</taxon>
        <taxon>Araneoidea</taxon>
        <taxon>Nephilidae</taxon>
        <taxon>Trichonephila</taxon>
    </lineage>
</organism>
<gene>
    <name evidence="2" type="ORF">TNCT_226061</name>
</gene>
<reference evidence="2" key="1">
    <citation type="submission" date="2020-07" db="EMBL/GenBank/DDBJ databases">
        <title>Multicomponent nature underlies the extraordinary mechanical properties of spider dragline silk.</title>
        <authorList>
            <person name="Kono N."/>
            <person name="Nakamura H."/>
            <person name="Mori M."/>
            <person name="Yoshida Y."/>
            <person name="Ohtoshi R."/>
            <person name="Malay A.D."/>
            <person name="Moran D.A.P."/>
            <person name="Tomita M."/>
            <person name="Numata K."/>
            <person name="Arakawa K."/>
        </authorList>
    </citation>
    <scope>NUCLEOTIDE SEQUENCE</scope>
</reference>
<dbReference type="Proteomes" id="UP000887116">
    <property type="component" value="Unassembled WGS sequence"/>
</dbReference>
<sequence>MVFHLKASILILYLCEDCLFGNLKVSRWESRPFRGSFGHDRKDLTQRFPWFSDDHLIWNDYDNDKVNLQNTGPFTLNHSDAEIPGHIQYPAN</sequence>
<keyword evidence="1" id="KW-0732">Signal</keyword>
<accession>A0A8X6JAH8</accession>
<protein>
    <submittedName>
        <fullName evidence="2">Uncharacterized protein</fullName>
    </submittedName>
</protein>
<dbReference type="EMBL" id="BMAO01028809">
    <property type="protein sequence ID" value="GFR27540.1"/>
    <property type="molecule type" value="Genomic_DNA"/>
</dbReference>
<feature type="signal peptide" evidence="1">
    <location>
        <begin position="1"/>
        <end position="20"/>
    </location>
</feature>
<name>A0A8X6JAH8_TRICU</name>
<feature type="chain" id="PRO_5036468984" evidence="1">
    <location>
        <begin position="21"/>
        <end position="92"/>
    </location>
</feature>
<comment type="caution">
    <text evidence="2">The sequence shown here is derived from an EMBL/GenBank/DDBJ whole genome shotgun (WGS) entry which is preliminary data.</text>
</comment>
<proteinExistence type="predicted"/>
<dbReference type="AlphaFoldDB" id="A0A8X6JAH8"/>
<keyword evidence="3" id="KW-1185">Reference proteome</keyword>
<evidence type="ECO:0000256" key="1">
    <source>
        <dbReference type="SAM" id="SignalP"/>
    </source>
</evidence>
<evidence type="ECO:0000313" key="3">
    <source>
        <dbReference type="Proteomes" id="UP000887116"/>
    </source>
</evidence>